<organism evidence="1 2">
    <name type="scientific">Paramecium primaurelia</name>
    <dbReference type="NCBI Taxonomy" id="5886"/>
    <lineage>
        <taxon>Eukaryota</taxon>
        <taxon>Sar</taxon>
        <taxon>Alveolata</taxon>
        <taxon>Ciliophora</taxon>
        <taxon>Intramacronucleata</taxon>
        <taxon>Oligohymenophorea</taxon>
        <taxon>Peniculida</taxon>
        <taxon>Parameciidae</taxon>
        <taxon>Paramecium</taxon>
    </lineage>
</organism>
<comment type="caution">
    <text evidence="1">The sequence shown here is derived from an EMBL/GenBank/DDBJ whole genome shotgun (WGS) entry which is preliminary data.</text>
</comment>
<sequence length="337" mass="40029">MIRQLKIQHLATNGEIIQVLENILSPNKITQKKTKEQSKHKINQNKQKQHIKSNLIALPYQYSKNLYKQMNKKQGQNKVYHFRIRVVFSRSSNQKIQQVNIMSFVIQSGEDEIKNKRKNGEKHLMKISQQNNLSTIQSNSHKNSQENTQEQQLQQIGSIFSTIQLNEYIILPVQYIKDDSTLIIKMMKYFLSIIIQILKNANLIKVEKNCQSDKKLIIQINRNQTLSRYYSELKELKINFLAIESQTRKQIIKIFSQDSDKQQQVSLQYINNKIDDIQQQEKRFIIDPFGIGQQINYYYSDKNYSKVIQLYKTQLKILRNVYIIQIYSYVIQIDNKF</sequence>
<protein>
    <submittedName>
        <fullName evidence="1">Uncharacterized protein</fullName>
    </submittedName>
</protein>
<dbReference type="AlphaFoldDB" id="A0A8S1NIT9"/>
<dbReference type="EMBL" id="CAJJDM010000085">
    <property type="protein sequence ID" value="CAD8088915.1"/>
    <property type="molecule type" value="Genomic_DNA"/>
</dbReference>
<accession>A0A8S1NIT9</accession>
<evidence type="ECO:0000313" key="1">
    <source>
        <dbReference type="EMBL" id="CAD8088915.1"/>
    </source>
</evidence>
<evidence type="ECO:0000313" key="2">
    <source>
        <dbReference type="Proteomes" id="UP000688137"/>
    </source>
</evidence>
<dbReference type="Proteomes" id="UP000688137">
    <property type="component" value="Unassembled WGS sequence"/>
</dbReference>
<reference evidence="1" key="1">
    <citation type="submission" date="2021-01" db="EMBL/GenBank/DDBJ databases">
        <authorList>
            <consortium name="Genoscope - CEA"/>
            <person name="William W."/>
        </authorList>
    </citation>
    <scope>NUCLEOTIDE SEQUENCE</scope>
</reference>
<proteinExistence type="predicted"/>
<gene>
    <name evidence="1" type="ORF">PPRIM_AZ9-3.1.T0820138</name>
</gene>
<keyword evidence="2" id="KW-1185">Reference proteome</keyword>
<name>A0A8S1NIT9_PARPR</name>